<feature type="compositionally biased region" description="Low complexity" evidence="2">
    <location>
        <begin position="363"/>
        <end position="382"/>
    </location>
</feature>
<evidence type="ECO:0000259" key="3">
    <source>
        <dbReference type="Pfam" id="PF13012"/>
    </source>
</evidence>
<feature type="region of interest" description="Disordered" evidence="2">
    <location>
        <begin position="363"/>
        <end position="395"/>
    </location>
</feature>
<name>A0A0F7UJQ9_NEOCL</name>
<dbReference type="AlphaFoldDB" id="A0A0F7UJQ9"/>
<evidence type="ECO:0000313" key="4">
    <source>
        <dbReference type="EMBL" id="CEL68805.1"/>
    </source>
</evidence>
<accession>A0A0F7UJQ9</accession>
<dbReference type="PANTHER" id="PTHR10540">
    <property type="entry name" value="EUKARYOTIC TRANSLATION INITIATION FACTOR 3 SUBUNIT F-RELATED"/>
    <property type="match status" value="1"/>
</dbReference>
<feature type="domain" description="EIF3F/CSN6-like C-terminal" evidence="3">
    <location>
        <begin position="279"/>
        <end position="359"/>
    </location>
</feature>
<sequence>MANAEDLTRGGTAKEPVSAAVCSPTAPDCDPSWSQPEVLLHPLVLFEISYHCVQHFALNGERRRQGGRVPSCVSASPGHAVPSGGSVGLCEERATTHEKKDDSPFLCGGILGDRARAQVHFRTAFPLPPPRRLPRTQEASNESLMHDGQQDCADSPTFDLDFCKARVRQLLATNPALALIGFYVIGPDVERPGTIHAELARQLAPLCDGAALLLFDPTALAQPALDADKRAFVAVYEVPLGDAGAGACAPEAAQCLFEGNREAAGRSLRKTQMEIAMDEMERITLDHIISEAGAAGSKSETAEHRYRLQAARQRRAVEELLRRTQHLKDYVAEVRAGAVPRDETLLRSLMSFCRHLSTCRSLPSSLSRVSPLPSSSPSCCSPGETRSPAAALSGPQEARFASMDVDTPDATADLPSASKGDFEKVSETLRELALLPRTQHIESAAEATRDAVMSQMAVLLSSMTDAVGAATRTHEKFLLARASHTSNSRSLAQPAERSGRRSPQAW</sequence>
<dbReference type="GO" id="GO:0008180">
    <property type="term" value="C:COP9 signalosome"/>
    <property type="evidence" value="ECO:0007669"/>
    <property type="project" value="TreeGrafter"/>
</dbReference>
<proteinExistence type="inferred from homology"/>
<protein>
    <recommendedName>
        <fullName evidence="3">EIF3F/CSN6-like C-terminal domain-containing protein</fullName>
    </recommendedName>
</protein>
<dbReference type="InterPro" id="IPR024969">
    <property type="entry name" value="EIF3F/CSN6-like_C"/>
</dbReference>
<dbReference type="Gene3D" id="3.40.140.10">
    <property type="entry name" value="Cytidine Deaminase, domain 2"/>
    <property type="match status" value="1"/>
</dbReference>
<gene>
    <name evidence="4" type="ORF">BN1204_045390</name>
</gene>
<dbReference type="PANTHER" id="PTHR10540:SF8">
    <property type="entry name" value="COP9 SIGNALOSOME COMPLEX SUBUNIT 6"/>
    <property type="match status" value="1"/>
</dbReference>
<comment type="similarity">
    <text evidence="1">Belongs to the peptidase M67A family. CSN6 subfamily.</text>
</comment>
<reference evidence="4" key="1">
    <citation type="journal article" date="2015" name="PLoS ONE">
        <title>Comprehensive Evaluation of Toxoplasma gondii VEG and Neospora caninum LIV Genomes with Tachyzoite Stage Transcriptome and Proteome Defines Novel Transcript Features.</title>
        <authorList>
            <person name="Ramaprasad A."/>
            <person name="Mourier T."/>
            <person name="Naeem R."/>
            <person name="Malas T.B."/>
            <person name="Moussa E."/>
            <person name="Panigrahi A."/>
            <person name="Vermont S.J."/>
            <person name="Otto T.D."/>
            <person name="Wastling J."/>
            <person name="Pain A."/>
        </authorList>
    </citation>
    <scope>NUCLEOTIDE SEQUENCE</scope>
    <source>
        <strain evidence="4">Liverpool</strain>
    </source>
</reference>
<dbReference type="Pfam" id="PF13012">
    <property type="entry name" value="MitMem_reg"/>
    <property type="match status" value="1"/>
</dbReference>
<dbReference type="EMBL" id="LN714485">
    <property type="protein sequence ID" value="CEL68805.1"/>
    <property type="molecule type" value="Genomic_DNA"/>
</dbReference>
<organism evidence="4">
    <name type="scientific">Neospora caninum (strain Liverpool)</name>
    <dbReference type="NCBI Taxonomy" id="572307"/>
    <lineage>
        <taxon>Eukaryota</taxon>
        <taxon>Sar</taxon>
        <taxon>Alveolata</taxon>
        <taxon>Apicomplexa</taxon>
        <taxon>Conoidasida</taxon>
        <taxon>Coccidia</taxon>
        <taxon>Eucoccidiorida</taxon>
        <taxon>Eimeriorina</taxon>
        <taxon>Sarcocystidae</taxon>
        <taxon>Neospora</taxon>
    </lineage>
</organism>
<evidence type="ECO:0000256" key="2">
    <source>
        <dbReference type="SAM" id="MobiDB-lite"/>
    </source>
</evidence>
<feature type="region of interest" description="Disordered" evidence="2">
    <location>
        <begin position="481"/>
        <end position="506"/>
    </location>
</feature>
<evidence type="ECO:0000256" key="1">
    <source>
        <dbReference type="ARBA" id="ARBA00010893"/>
    </source>
</evidence>